<accession>A0A4P6MQP6</accession>
<feature type="domain" description="DUF2510" evidence="2">
    <location>
        <begin position="168"/>
        <end position="197"/>
    </location>
</feature>
<feature type="compositionally biased region" description="Basic and acidic residues" evidence="1">
    <location>
        <begin position="24"/>
        <end position="42"/>
    </location>
</feature>
<dbReference type="EMBL" id="CP036164">
    <property type="protein sequence ID" value="QBF45249.1"/>
    <property type="molecule type" value="Genomic_DNA"/>
</dbReference>
<keyword evidence="4" id="KW-1185">Reference proteome</keyword>
<dbReference type="Pfam" id="PF10708">
    <property type="entry name" value="DUF2510"/>
    <property type="match status" value="2"/>
</dbReference>
<reference evidence="3 4" key="1">
    <citation type="submission" date="2019-02" db="EMBL/GenBank/DDBJ databases">
        <title>Genomic data mining of an Antarctic deep-sea actinobacterium, Janibacterlimosus P3-3-X1.</title>
        <authorList>
            <person name="Liao L."/>
            <person name="Chen B."/>
        </authorList>
    </citation>
    <scope>NUCLEOTIDE SEQUENCE [LARGE SCALE GENOMIC DNA]</scope>
    <source>
        <strain evidence="3 4">P3-3-X1</strain>
    </source>
</reference>
<organism evidence="3 4">
    <name type="scientific">Janibacter limosus</name>
    <dbReference type="NCBI Taxonomy" id="53458"/>
    <lineage>
        <taxon>Bacteria</taxon>
        <taxon>Bacillati</taxon>
        <taxon>Actinomycetota</taxon>
        <taxon>Actinomycetes</taxon>
        <taxon>Micrococcales</taxon>
        <taxon>Intrasporangiaceae</taxon>
        <taxon>Janibacter</taxon>
    </lineage>
</organism>
<protein>
    <submittedName>
        <fullName evidence="3">DUF2510 domain-containing protein</fullName>
    </submittedName>
</protein>
<dbReference type="OrthoDB" id="5244233at2"/>
<evidence type="ECO:0000313" key="4">
    <source>
        <dbReference type="Proteomes" id="UP000290408"/>
    </source>
</evidence>
<evidence type="ECO:0000313" key="3">
    <source>
        <dbReference type="EMBL" id="QBF45249.1"/>
    </source>
</evidence>
<feature type="region of interest" description="Disordered" evidence="1">
    <location>
        <begin position="24"/>
        <end position="62"/>
    </location>
</feature>
<proteinExistence type="predicted"/>
<sequence>MTEPPLGYRREIREIFLKENADFSNSREHDGLKSPLARDKSTGDMSHPVIGDQVEQDADRDRAPSEVLDWPRDHDVASWESDTPDISRLVPFALVAGVGIAVGVASARFAHRRKLQRQEEETTAPPAVIPAGWYETSPDSTRLRFWNGAAWTHEYAERAQTSWAAASGWHADPSNPVQLRWWDGSAWTHHVSPLPGASTYPADWYTDPWHGMQLRFWDGATWTQHVTTIRAIGTEADATPAVGWRRLPDEDDTRINMSTAEWRAHVEAWLTAGVIEKEMWRRLSHARISDPDHVTLEAQQRMEQLTAQDGAKELSRLLATHPQLRSLTDIEDFLGHFVSSRNVRQDGALPLSVRSDDGGIT</sequence>
<feature type="domain" description="DUF2510" evidence="2">
    <location>
        <begin position="204"/>
        <end position="229"/>
    </location>
</feature>
<gene>
    <name evidence="3" type="ORF">EXU32_02575</name>
</gene>
<dbReference type="KEGG" id="jli:EXU32_02575"/>
<name>A0A4P6MQP6_9MICO</name>
<dbReference type="Proteomes" id="UP000290408">
    <property type="component" value="Chromosome"/>
</dbReference>
<evidence type="ECO:0000256" key="1">
    <source>
        <dbReference type="SAM" id="MobiDB-lite"/>
    </source>
</evidence>
<dbReference type="InterPro" id="IPR018929">
    <property type="entry name" value="DUF2510"/>
</dbReference>
<dbReference type="AlphaFoldDB" id="A0A4P6MQP6"/>
<dbReference type="RefSeq" id="WP_130628489.1">
    <property type="nucleotide sequence ID" value="NZ_CP036164.1"/>
</dbReference>
<evidence type="ECO:0000259" key="2">
    <source>
        <dbReference type="Pfam" id="PF10708"/>
    </source>
</evidence>